<protein>
    <recommendedName>
        <fullName evidence="3">Phasin protein</fullName>
    </recommendedName>
</protein>
<reference evidence="1 2" key="1">
    <citation type="submission" date="2020-03" db="EMBL/GenBank/DDBJ databases">
        <title>Genomic Encyclopedia of Type Strains, Phase IV (KMG-IV): sequencing the most valuable type-strain genomes for metagenomic binning, comparative biology and taxonomic classification.</title>
        <authorList>
            <person name="Goeker M."/>
        </authorList>
    </citation>
    <scope>NUCLEOTIDE SEQUENCE [LARGE SCALE GENOMIC DNA]</scope>
    <source>
        <strain evidence="1 2">DSM 7225</strain>
    </source>
</reference>
<sequence length="119" mass="12574">MATTPTLAQAAALDRAYVAAGGASMPLLECYARMVDPATVELAACPHALVIEIADVAREAGEAVSFSLVASQSDASRAAMLRAMHETHESIQAVRSLSRRLSSIFRRGAELRSSMRGSL</sequence>
<accession>A0A7X5XXQ4</accession>
<evidence type="ECO:0000313" key="1">
    <source>
        <dbReference type="EMBL" id="NJB97298.1"/>
    </source>
</evidence>
<dbReference type="Proteomes" id="UP000531251">
    <property type="component" value="Unassembled WGS sequence"/>
</dbReference>
<name>A0A7X5XXQ4_9SPHN</name>
<gene>
    <name evidence="1" type="ORF">GGR89_001610</name>
</gene>
<dbReference type="AlphaFoldDB" id="A0A7X5XXQ4"/>
<dbReference type="RefSeq" id="WP_125973646.1">
    <property type="nucleotide sequence ID" value="NZ_BAAADY010000013.1"/>
</dbReference>
<evidence type="ECO:0008006" key="3">
    <source>
        <dbReference type="Google" id="ProtNLM"/>
    </source>
</evidence>
<comment type="caution">
    <text evidence="1">The sequence shown here is derived from an EMBL/GenBank/DDBJ whole genome shotgun (WGS) entry which is preliminary data.</text>
</comment>
<dbReference type="EMBL" id="JAATJB010000004">
    <property type="protein sequence ID" value="NJB97298.1"/>
    <property type="molecule type" value="Genomic_DNA"/>
</dbReference>
<keyword evidence="2" id="KW-1185">Reference proteome</keyword>
<proteinExistence type="predicted"/>
<evidence type="ECO:0000313" key="2">
    <source>
        <dbReference type="Proteomes" id="UP000531251"/>
    </source>
</evidence>
<organism evidence="1 2">
    <name type="scientific">Sphingomonas trueperi</name>
    <dbReference type="NCBI Taxonomy" id="53317"/>
    <lineage>
        <taxon>Bacteria</taxon>
        <taxon>Pseudomonadati</taxon>
        <taxon>Pseudomonadota</taxon>
        <taxon>Alphaproteobacteria</taxon>
        <taxon>Sphingomonadales</taxon>
        <taxon>Sphingomonadaceae</taxon>
        <taxon>Sphingomonas</taxon>
    </lineage>
</organism>